<evidence type="ECO:0000313" key="2">
    <source>
        <dbReference type="EMBL" id="MET3611922.1"/>
    </source>
</evidence>
<name>A0ABV2ITW1_9HYPH</name>
<feature type="transmembrane region" description="Helical" evidence="1">
    <location>
        <begin position="95"/>
        <end position="117"/>
    </location>
</feature>
<gene>
    <name evidence="2" type="ORF">ABID16_000227</name>
</gene>
<dbReference type="EMBL" id="JBEPMB010000001">
    <property type="protein sequence ID" value="MET3611922.1"/>
    <property type="molecule type" value="Genomic_DNA"/>
</dbReference>
<organism evidence="2 3">
    <name type="scientific">Rhizobium aquaticum</name>
    <dbReference type="NCBI Taxonomy" id="1549636"/>
    <lineage>
        <taxon>Bacteria</taxon>
        <taxon>Pseudomonadati</taxon>
        <taxon>Pseudomonadota</taxon>
        <taxon>Alphaproteobacteria</taxon>
        <taxon>Hyphomicrobiales</taxon>
        <taxon>Rhizobiaceae</taxon>
        <taxon>Rhizobium/Agrobacterium group</taxon>
        <taxon>Rhizobium</taxon>
    </lineage>
</organism>
<keyword evidence="1" id="KW-0812">Transmembrane</keyword>
<evidence type="ECO:0000313" key="3">
    <source>
        <dbReference type="Proteomes" id="UP001549047"/>
    </source>
</evidence>
<protein>
    <submittedName>
        <fullName evidence="2">Uncharacterized membrane protein YgdD (TMEM256/DUF423 family)</fullName>
    </submittedName>
</protein>
<feature type="transmembrane region" description="Helical" evidence="1">
    <location>
        <begin position="36"/>
        <end position="56"/>
    </location>
</feature>
<proteinExistence type="predicted"/>
<dbReference type="Proteomes" id="UP001549047">
    <property type="component" value="Unassembled WGS sequence"/>
</dbReference>
<evidence type="ECO:0000256" key="1">
    <source>
        <dbReference type="SAM" id="Phobius"/>
    </source>
</evidence>
<keyword evidence="3" id="KW-1185">Reference proteome</keyword>
<keyword evidence="1" id="KW-0472">Membrane</keyword>
<reference evidence="2 3" key="1">
    <citation type="submission" date="2024-06" db="EMBL/GenBank/DDBJ databases">
        <title>Genomic Encyclopedia of Type Strains, Phase IV (KMG-IV): sequencing the most valuable type-strain genomes for metagenomic binning, comparative biology and taxonomic classification.</title>
        <authorList>
            <person name="Goeker M."/>
        </authorList>
    </citation>
    <scope>NUCLEOTIDE SEQUENCE [LARGE SCALE GENOMIC DNA]</scope>
    <source>
        <strain evidence="2 3">DSM 29780</strain>
    </source>
</reference>
<keyword evidence="1" id="KW-1133">Transmembrane helix</keyword>
<dbReference type="InterPro" id="IPR006696">
    <property type="entry name" value="DUF423"/>
</dbReference>
<comment type="caution">
    <text evidence="2">The sequence shown here is derived from an EMBL/GenBank/DDBJ whole genome shotgun (WGS) entry which is preliminary data.</text>
</comment>
<accession>A0ABV2ITW1</accession>
<feature type="transmembrane region" description="Helical" evidence="1">
    <location>
        <begin position="63"/>
        <end position="83"/>
    </location>
</feature>
<dbReference type="Pfam" id="PF04241">
    <property type="entry name" value="DUF423"/>
    <property type="match status" value="1"/>
</dbReference>
<feature type="transmembrane region" description="Helical" evidence="1">
    <location>
        <begin position="7"/>
        <end position="30"/>
    </location>
</feature>
<dbReference type="RefSeq" id="WP_354554425.1">
    <property type="nucleotide sequence ID" value="NZ_JBEPMB010000001.1"/>
</dbReference>
<sequence length="123" mass="12706">MHETTRIRLFGVFAGLFGMCGIGLAAAASHLDDQRLLGSAALMCLVHAPALVGLIAAGNRLRFSTLSGALLILGVLLFAGDLVKRHFTGTGLFPMSAPSGGVIMMAGWLLTAVGALFPQPSRS</sequence>